<name>A0ABW1VSJ6_9GAMM</name>
<dbReference type="Pfam" id="PF05193">
    <property type="entry name" value="Peptidase_M16_C"/>
    <property type="match status" value="1"/>
</dbReference>
<keyword evidence="10" id="KW-1185">Reference proteome</keyword>
<accession>A0ABW1VSJ6</accession>
<evidence type="ECO:0000256" key="5">
    <source>
        <dbReference type="ARBA" id="ARBA00023049"/>
    </source>
</evidence>
<feature type="chain" id="PRO_5046203565" evidence="6">
    <location>
        <begin position="20"/>
        <end position="914"/>
    </location>
</feature>
<evidence type="ECO:0000256" key="3">
    <source>
        <dbReference type="ARBA" id="ARBA00022801"/>
    </source>
</evidence>
<keyword evidence="4" id="KW-0862">Zinc</keyword>
<protein>
    <submittedName>
        <fullName evidence="9">Pitrilysin family protein</fullName>
    </submittedName>
</protein>
<organism evidence="9 10">
    <name type="scientific">Tatumella punctata</name>
    <dbReference type="NCBI Taxonomy" id="399969"/>
    <lineage>
        <taxon>Bacteria</taxon>
        <taxon>Pseudomonadati</taxon>
        <taxon>Pseudomonadota</taxon>
        <taxon>Gammaproteobacteria</taxon>
        <taxon>Enterobacterales</taxon>
        <taxon>Erwiniaceae</taxon>
        <taxon>Tatumella</taxon>
    </lineage>
</organism>
<dbReference type="InterPro" id="IPR011765">
    <property type="entry name" value="Pept_M16_N"/>
</dbReference>
<dbReference type="Proteomes" id="UP001596215">
    <property type="component" value="Unassembled WGS sequence"/>
</dbReference>
<dbReference type="RefSeq" id="WP_343876601.1">
    <property type="nucleotide sequence ID" value="NZ_BAAAFW010000009.1"/>
</dbReference>
<evidence type="ECO:0000259" key="8">
    <source>
        <dbReference type="Pfam" id="PF05193"/>
    </source>
</evidence>
<evidence type="ECO:0000259" key="7">
    <source>
        <dbReference type="Pfam" id="PF00675"/>
    </source>
</evidence>
<evidence type="ECO:0000313" key="10">
    <source>
        <dbReference type="Proteomes" id="UP001596215"/>
    </source>
</evidence>
<sequence>MHLFIRRCLLAAIVLFSQAGITADRVSLAPQIIEGRLDNGFSYTLAPMREAGQRIDIRLSVDAGSLDQQENEQGVAHMLEHMLYRGSQQFPQGIGNMLQQHGWQRGVNFNAMTNYERTLFMMSPPDGSHGLPLAIHGLSQMMGAATISPQDLQTERQIIHDEWRDKLGVAERMNQQRLAAIRAGSRYPSRPPIGNEQAILNTDAGTIKQFYQRWYHPSVMRLLISGDFDTRQAQQLIAEYFSALPDTAVVRRDYYEPELCQQLRIVRLQDSESGTSQVSFVTRFNETASGLQQRLISQMALSVLSRQFQQMPVSGLASDSHIIVRKSDIGRKTRALGLFLDVMPGQHTQGLTSLLRERERVLRYGADSRYIADERHEIHQTALEMVSAPEKRDFSGWVRTIASRWEQRRYQTDRQQLGQEVLRIESRITDQQINQQIRQWLMAGDQLIQFGIPGNSKAVLPDIRQAEQQIKQIADLPLQPFSPVNAPVLPELQPVRSTGSLSNMKDYPQQQVREWTLSNGDRLVWLRSDLAKDRIWLSATSQGGFMMDGSDPWWSQLASQLVNQSGPRGWQGKSFDGWKKHNGVSLIISQQADMLHIDSTGSRQSLENLLAINHEIQVNPGIDPQVRAESIMRMLRQQAAAPQATGGNAEQQIHQLRYSQTGGEKPDARQLNSIDNRQLLAQWQHTTATPVTWYLVADMEQQPILTLAARYLATIPRTLNGEVQPQLADGGYRQQISTINREPQANVKVWSFTPRDWSPAAAVQVSIARNLAYQALKTSLRDNALGVYRLQFNSELNDRSGRIETGLSFTADPRRAEELWQHAQLVLSELAGTITRQQIEQQRSQFIRAEQSRSDDIDSLKRRLILSYRHYNDPRYLSQTAGLAEAIQPEAVRTMAGLLLNPQNLKVYMAMPVQ</sequence>
<dbReference type="Gene3D" id="3.30.830.10">
    <property type="entry name" value="Metalloenzyme, LuxS/M16 peptidase-like"/>
    <property type="match status" value="3"/>
</dbReference>
<comment type="caution">
    <text evidence="9">The sequence shown here is derived from an EMBL/GenBank/DDBJ whole genome shotgun (WGS) entry which is preliminary data.</text>
</comment>
<dbReference type="EMBL" id="JBHSUC010000031">
    <property type="protein sequence ID" value="MFC6363491.1"/>
    <property type="molecule type" value="Genomic_DNA"/>
</dbReference>
<keyword evidence="6" id="KW-0732">Signal</keyword>
<gene>
    <name evidence="9" type="ORF">ACFP73_15590</name>
</gene>
<evidence type="ECO:0000256" key="2">
    <source>
        <dbReference type="ARBA" id="ARBA00022670"/>
    </source>
</evidence>
<keyword evidence="2" id="KW-0645">Protease</keyword>
<dbReference type="SUPFAM" id="SSF63411">
    <property type="entry name" value="LuxS/MPP-like metallohydrolase"/>
    <property type="match status" value="3"/>
</dbReference>
<evidence type="ECO:0000256" key="4">
    <source>
        <dbReference type="ARBA" id="ARBA00022833"/>
    </source>
</evidence>
<evidence type="ECO:0000313" key="9">
    <source>
        <dbReference type="EMBL" id="MFC6363491.1"/>
    </source>
</evidence>
<keyword evidence="5" id="KW-0482">Metalloprotease</keyword>
<proteinExistence type="inferred from homology"/>
<feature type="signal peptide" evidence="6">
    <location>
        <begin position="1"/>
        <end position="19"/>
    </location>
</feature>
<comment type="similarity">
    <text evidence="1">Belongs to the peptidase M16 family.</text>
</comment>
<feature type="domain" description="Peptidase M16 N-terminal" evidence="7">
    <location>
        <begin position="53"/>
        <end position="163"/>
    </location>
</feature>
<keyword evidence="3" id="KW-0378">Hydrolase</keyword>
<evidence type="ECO:0000256" key="6">
    <source>
        <dbReference type="SAM" id="SignalP"/>
    </source>
</evidence>
<feature type="domain" description="Peptidase M16 C-terminal" evidence="8">
    <location>
        <begin position="206"/>
        <end position="305"/>
    </location>
</feature>
<reference evidence="10" key="1">
    <citation type="journal article" date="2019" name="Int. J. Syst. Evol. Microbiol.">
        <title>The Global Catalogue of Microorganisms (GCM) 10K type strain sequencing project: providing services to taxonomists for standard genome sequencing and annotation.</title>
        <authorList>
            <consortium name="The Broad Institute Genomics Platform"/>
            <consortium name="The Broad Institute Genome Sequencing Center for Infectious Disease"/>
            <person name="Wu L."/>
            <person name="Ma J."/>
        </authorList>
    </citation>
    <scope>NUCLEOTIDE SEQUENCE [LARGE SCALE GENOMIC DNA]</scope>
    <source>
        <strain evidence="10">CGMCC 4.1530</strain>
    </source>
</reference>
<evidence type="ECO:0000256" key="1">
    <source>
        <dbReference type="ARBA" id="ARBA00007261"/>
    </source>
</evidence>
<dbReference type="Pfam" id="PF00675">
    <property type="entry name" value="Peptidase_M16"/>
    <property type="match status" value="1"/>
</dbReference>
<dbReference type="InterPro" id="IPR050626">
    <property type="entry name" value="Peptidase_M16"/>
</dbReference>
<dbReference type="PANTHER" id="PTHR43690">
    <property type="entry name" value="NARDILYSIN"/>
    <property type="match status" value="1"/>
</dbReference>
<dbReference type="InterPro" id="IPR011249">
    <property type="entry name" value="Metalloenz_LuxS/M16"/>
</dbReference>
<dbReference type="InterPro" id="IPR007863">
    <property type="entry name" value="Peptidase_M16_C"/>
</dbReference>
<dbReference type="PANTHER" id="PTHR43690:SF17">
    <property type="entry name" value="PROTEIN YHJJ"/>
    <property type="match status" value="1"/>
</dbReference>